<dbReference type="AlphaFoldDB" id="A0A922TMW7"/>
<keyword evidence="9" id="KW-0808">Transferase</keyword>
<keyword evidence="5 7" id="KW-1133">Transmembrane helix</keyword>
<evidence type="ECO:0000259" key="8">
    <source>
        <dbReference type="Pfam" id="PF01757"/>
    </source>
</evidence>
<comment type="caution">
    <text evidence="9">The sequence shown here is derived from an EMBL/GenBank/DDBJ whole genome shotgun (WGS) entry which is preliminary data.</text>
</comment>
<keyword evidence="6 7" id="KW-0472">Membrane</keyword>
<evidence type="ECO:0000256" key="4">
    <source>
        <dbReference type="ARBA" id="ARBA00022692"/>
    </source>
</evidence>
<feature type="transmembrane region" description="Helical" evidence="7">
    <location>
        <begin position="221"/>
        <end position="238"/>
    </location>
</feature>
<evidence type="ECO:0000256" key="3">
    <source>
        <dbReference type="ARBA" id="ARBA00022475"/>
    </source>
</evidence>
<dbReference type="GO" id="GO:0009246">
    <property type="term" value="P:enterobacterial common antigen biosynthetic process"/>
    <property type="evidence" value="ECO:0007669"/>
    <property type="project" value="TreeGrafter"/>
</dbReference>
<feature type="transmembrane region" description="Helical" evidence="7">
    <location>
        <begin position="189"/>
        <end position="209"/>
    </location>
</feature>
<accession>A0A922TMW7</accession>
<keyword evidence="3" id="KW-1003">Cell membrane</keyword>
<proteinExistence type="inferred from homology"/>
<evidence type="ECO:0000256" key="5">
    <source>
        <dbReference type="ARBA" id="ARBA00022989"/>
    </source>
</evidence>
<sequence>MSVNKRLHYIDVLNCIAIYFVLVLHTSQLAFLGSPKDSNYVTTLILQTLCGPAVYIFFMNSGATLLNYRRKYSTKTFMLKRIKRVGIPFLIWSIIYYIYDISHRAYPGPIQHPHPSLTNFINAFANNNINNLFWFFYSIIALYLVTPIISVLIDHHQKTLFGIVVASFMLTDVLNYVSKLTGLKLMTSFMTQPLITSNFVGYFVMGYLIKERFFSEKEENYLIIIGLFALAISLINDLTLHRFVFINNIGPYLYSVSLYILIKRITEWLHTEKSYDFKIFKILSGASLGIYIIHPILYEMLDKYLFHATPYNWGRFLRLMNNPYQIFLVPVIAYVILSIVVVLIKKNRYIRILIP</sequence>
<evidence type="ECO:0000313" key="10">
    <source>
        <dbReference type="Proteomes" id="UP000051085"/>
    </source>
</evidence>
<dbReference type="PANTHER" id="PTHR40074">
    <property type="entry name" value="O-ACETYLTRANSFERASE WECH"/>
    <property type="match status" value="1"/>
</dbReference>
<comment type="subcellular location">
    <subcellularLocation>
        <location evidence="1">Cell membrane</location>
        <topology evidence="1">Multi-pass membrane protein</topology>
    </subcellularLocation>
</comment>
<feature type="transmembrane region" description="Helical" evidence="7">
    <location>
        <begin position="160"/>
        <end position="177"/>
    </location>
</feature>
<dbReference type="Pfam" id="PF01757">
    <property type="entry name" value="Acyl_transf_3"/>
    <property type="match status" value="1"/>
</dbReference>
<evidence type="ECO:0000256" key="6">
    <source>
        <dbReference type="ARBA" id="ARBA00023136"/>
    </source>
</evidence>
<name>A0A922TMW7_9LACO</name>
<dbReference type="InterPro" id="IPR002656">
    <property type="entry name" value="Acyl_transf_3_dom"/>
</dbReference>
<dbReference type="GO" id="GO:0016413">
    <property type="term" value="F:O-acetyltransferase activity"/>
    <property type="evidence" value="ECO:0007669"/>
    <property type="project" value="TreeGrafter"/>
</dbReference>
<protein>
    <submittedName>
        <fullName evidence="9">Acyltransferase 3</fullName>
    </submittedName>
</protein>
<feature type="transmembrane region" description="Helical" evidence="7">
    <location>
        <begin position="324"/>
        <end position="344"/>
    </location>
</feature>
<dbReference type="Proteomes" id="UP000051085">
    <property type="component" value="Unassembled WGS sequence"/>
</dbReference>
<feature type="transmembrane region" description="Helical" evidence="7">
    <location>
        <begin position="40"/>
        <end position="61"/>
    </location>
</feature>
<gene>
    <name evidence="9" type="ORF">FD34_GL000637</name>
</gene>
<organism evidence="9 10">
    <name type="scientific">Limosilactobacillus pontis DSM 8475</name>
    <dbReference type="NCBI Taxonomy" id="1423794"/>
    <lineage>
        <taxon>Bacteria</taxon>
        <taxon>Bacillati</taxon>
        <taxon>Bacillota</taxon>
        <taxon>Bacilli</taxon>
        <taxon>Lactobacillales</taxon>
        <taxon>Lactobacillaceae</taxon>
        <taxon>Limosilactobacillus</taxon>
    </lineage>
</organism>
<keyword evidence="4 7" id="KW-0812">Transmembrane</keyword>
<dbReference type="RefSeq" id="WP_057807932.1">
    <property type="nucleotide sequence ID" value="NZ_AZGO01000062.1"/>
</dbReference>
<dbReference type="GeneID" id="87979207"/>
<feature type="transmembrane region" description="Helical" evidence="7">
    <location>
        <begin position="244"/>
        <end position="262"/>
    </location>
</feature>
<evidence type="ECO:0000313" key="9">
    <source>
        <dbReference type="EMBL" id="KRM35578.1"/>
    </source>
</evidence>
<dbReference type="EMBL" id="AZGO01000062">
    <property type="protein sequence ID" value="KRM35578.1"/>
    <property type="molecule type" value="Genomic_DNA"/>
</dbReference>
<feature type="transmembrane region" description="Helical" evidence="7">
    <location>
        <begin position="12"/>
        <end position="34"/>
    </location>
</feature>
<feature type="transmembrane region" description="Helical" evidence="7">
    <location>
        <begin position="82"/>
        <end position="99"/>
    </location>
</feature>
<keyword evidence="9" id="KW-0012">Acyltransferase</keyword>
<reference evidence="9 10" key="1">
    <citation type="journal article" date="2015" name="Genome Announc.">
        <title>Expanding the biotechnology potential of lactobacilli through comparative genomics of 213 strains and associated genera.</title>
        <authorList>
            <person name="Sun Z."/>
            <person name="Harris H.M."/>
            <person name="McCann A."/>
            <person name="Guo C."/>
            <person name="Argimon S."/>
            <person name="Zhang W."/>
            <person name="Yang X."/>
            <person name="Jeffery I.B."/>
            <person name="Cooney J.C."/>
            <person name="Kagawa T.F."/>
            <person name="Liu W."/>
            <person name="Song Y."/>
            <person name="Salvetti E."/>
            <person name="Wrobel A."/>
            <person name="Rasinkangas P."/>
            <person name="Parkhill J."/>
            <person name="Rea M.C."/>
            <person name="O'Sullivan O."/>
            <person name="Ritari J."/>
            <person name="Douillard F.P."/>
            <person name="Paul Ross R."/>
            <person name="Yang R."/>
            <person name="Briner A.E."/>
            <person name="Felis G.E."/>
            <person name="de Vos W.M."/>
            <person name="Barrangou R."/>
            <person name="Klaenhammer T.R."/>
            <person name="Caufield P.W."/>
            <person name="Cui Y."/>
            <person name="Zhang H."/>
            <person name="O'Toole P.W."/>
        </authorList>
    </citation>
    <scope>NUCLEOTIDE SEQUENCE [LARGE SCALE GENOMIC DNA]</scope>
    <source>
        <strain evidence="9 10">DSM 8475</strain>
    </source>
</reference>
<feature type="transmembrane region" description="Helical" evidence="7">
    <location>
        <begin position="282"/>
        <end position="301"/>
    </location>
</feature>
<feature type="domain" description="Acyltransferase 3" evidence="8">
    <location>
        <begin position="8"/>
        <end position="343"/>
    </location>
</feature>
<evidence type="ECO:0000256" key="2">
    <source>
        <dbReference type="ARBA" id="ARBA00007400"/>
    </source>
</evidence>
<comment type="similarity">
    <text evidence="2">Belongs to the acyltransferase 3 family.</text>
</comment>
<feature type="transmembrane region" description="Helical" evidence="7">
    <location>
        <begin position="132"/>
        <end position="153"/>
    </location>
</feature>
<dbReference type="GO" id="GO:0005886">
    <property type="term" value="C:plasma membrane"/>
    <property type="evidence" value="ECO:0007669"/>
    <property type="project" value="UniProtKB-SubCell"/>
</dbReference>
<evidence type="ECO:0000256" key="7">
    <source>
        <dbReference type="SAM" id="Phobius"/>
    </source>
</evidence>
<evidence type="ECO:0000256" key="1">
    <source>
        <dbReference type="ARBA" id="ARBA00004651"/>
    </source>
</evidence>
<dbReference type="PANTHER" id="PTHR40074:SF2">
    <property type="entry name" value="O-ACETYLTRANSFERASE WECH"/>
    <property type="match status" value="1"/>
</dbReference>